<sequence length="108" mass="12394">MSFSLFDNGEFELESRFSPQQSFYNKATVVIDSDEGTGLTVTLRSYLTPIVTLHVNADAEVQRIEWLNGDPADWSNTTWRHIREFFKQAGLKADSKAQCLRDYAREVD</sequence>
<proteinExistence type="predicted"/>
<evidence type="ECO:0000313" key="3">
    <source>
        <dbReference type="Proteomes" id="UP000285613"/>
    </source>
</evidence>
<dbReference type="Pfam" id="PF26096">
    <property type="entry name" value="DUF8033"/>
    <property type="match status" value="1"/>
</dbReference>
<dbReference type="EMBL" id="QRPH01000004">
    <property type="protein sequence ID" value="RHL95318.1"/>
    <property type="molecule type" value="Genomic_DNA"/>
</dbReference>
<evidence type="ECO:0000259" key="1">
    <source>
        <dbReference type="Pfam" id="PF26096"/>
    </source>
</evidence>
<comment type="caution">
    <text evidence="2">The sequence shown here is derived from an EMBL/GenBank/DDBJ whole genome shotgun (WGS) entry which is preliminary data.</text>
</comment>
<accession>A0AAQ0RVE9</accession>
<organism evidence="2 3">
    <name type="scientific">Bifidobacterium pseudocatenulatum</name>
    <dbReference type="NCBI Taxonomy" id="28026"/>
    <lineage>
        <taxon>Bacteria</taxon>
        <taxon>Bacillati</taxon>
        <taxon>Actinomycetota</taxon>
        <taxon>Actinomycetes</taxon>
        <taxon>Bifidobacteriales</taxon>
        <taxon>Bifidobacteriaceae</taxon>
        <taxon>Bifidobacterium</taxon>
    </lineage>
</organism>
<dbReference type="InterPro" id="IPR058346">
    <property type="entry name" value="DUF8033"/>
</dbReference>
<dbReference type="Proteomes" id="UP000285613">
    <property type="component" value="Unassembled WGS sequence"/>
</dbReference>
<name>A0AAQ0RVE9_BIFPS</name>
<dbReference type="RefSeq" id="WP_118376399.1">
    <property type="nucleotide sequence ID" value="NZ_QRPH01000004.1"/>
</dbReference>
<feature type="domain" description="DUF8033" evidence="1">
    <location>
        <begin position="12"/>
        <end position="98"/>
    </location>
</feature>
<evidence type="ECO:0000313" key="2">
    <source>
        <dbReference type="EMBL" id="RHL95318.1"/>
    </source>
</evidence>
<dbReference type="AlphaFoldDB" id="A0AAQ0RVE9"/>
<protein>
    <recommendedName>
        <fullName evidence="1">DUF8033 domain-containing protein</fullName>
    </recommendedName>
</protein>
<gene>
    <name evidence="2" type="ORF">DWZ91_05655</name>
</gene>
<reference evidence="2 3" key="1">
    <citation type="submission" date="2018-08" db="EMBL/GenBank/DDBJ databases">
        <title>A genome reference for cultivated species of the human gut microbiota.</title>
        <authorList>
            <person name="Zou Y."/>
            <person name="Xue W."/>
            <person name="Luo G."/>
        </authorList>
    </citation>
    <scope>NUCLEOTIDE SEQUENCE [LARGE SCALE GENOMIC DNA]</scope>
    <source>
        <strain evidence="2 3">AF36-12AT</strain>
    </source>
</reference>